<evidence type="ECO:0000313" key="2">
    <source>
        <dbReference type="Proteomes" id="UP000799118"/>
    </source>
</evidence>
<organism evidence="1 2">
    <name type="scientific">Gymnopus androsaceus JB14</name>
    <dbReference type="NCBI Taxonomy" id="1447944"/>
    <lineage>
        <taxon>Eukaryota</taxon>
        <taxon>Fungi</taxon>
        <taxon>Dikarya</taxon>
        <taxon>Basidiomycota</taxon>
        <taxon>Agaricomycotina</taxon>
        <taxon>Agaricomycetes</taxon>
        <taxon>Agaricomycetidae</taxon>
        <taxon>Agaricales</taxon>
        <taxon>Marasmiineae</taxon>
        <taxon>Omphalotaceae</taxon>
        <taxon>Gymnopus</taxon>
    </lineage>
</organism>
<protein>
    <submittedName>
        <fullName evidence="1">Uncharacterized protein</fullName>
    </submittedName>
</protein>
<gene>
    <name evidence="1" type="ORF">BT96DRAFT_990402</name>
</gene>
<dbReference type="Proteomes" id="UP000799118">
    <property type="component" value="Unassembled WGS sequence"/>
</dbReference>
<dbReference type="EMBL" id="ML769426">
    <property type="protein sequence ID" value="KAE9403365.1"/>
    <property type="molecule type" value="Genomic_DNA"/>
</dbReference>
<evidence type="ECO:0000313" key="1">
    <source>
        <dbReference type="EMBL" id="KAE9403365.1"/>
    </source>
</evidence>
<accession>A0A6A4I3J5</accession>
<dbReference type="AlphaFoldDB" id="A0A6A4I3J5"/>
<keyword evidence="2" id="KW-1185">Reference proteome</keyword>
<reference evidence="1" key="1">
    <citation type="journal article" date="2019" name="Environ. Microbiol.">
        <title>Fungal ecological strategies reflected in gene transcription - a case study of two litter decomposers.</title>
        <authorList>
            <person name="Barbi F."/>
            <person name="Kohler A."/>
            <person name="Barry K."/>
            <person name="Baskaran P."/>
            <person name="Daum C."/>
            <person name="Fauchery L."/>
            <person name="Ihrmark K."/>
            <person name="Kuo A."/>
            <person name="LaButti K."/>
            <person name="Lipzen A."/>
            <person name="Morin E."/>
            <person name="Grigoriev I.V."/>
            <person name="Henrissat B."/>
            <person name="Lindahl B."/>
            <person name="Martin F."/>
        </authorList>
    </citation>
    <scope>NUCLEOTIDE SEQUENCE</scope>
    <source>
        <strain evidence="1">JB14</strain>
    </source>
</reference>
<sequence length="59" mass="6671">MAHPSRNQTNDLVRAFISAEADEDSISDGEDSNEEMELDLSERKSLQATTIYDLVRIEN</sequence>
<proteinExistence type="predicted"/>
<name>A0A6A4I3J5_9AGAR</name>